<evidence type="ECO:0000256" key="4">
    <source>
        <dbReference type="ARBA" id="ARBA00022598"/>
    </source>
</evidence>
<keyword evidence="4 7" id="KW-0436">Ligase</keyword>
<dbReference type="Pfam" id="PF08245">
    <property type="entry name" value="Mur_ligase_M"/>
    <property type="match status" value="1"/>
</dbReference>
<evidence type="ECO:0000256" key="5">
    <source>
        <dbReference type="ARBA" id="ARBA00022741"/>
    </source>
</evidence>
<dbReference type="HAMAP" id="MF_00639">
    <property type="entry name" value="MurD"/>
    <property type="match status" value="1"/>
</dbReference>
<evidence type="ECO:0000256" key="3">
    <source>
        <dbReference type="ARBA" id="ARBA00022490"/>
    </source>
</evidence>
<protein>
    <recommendedName>
        <fullName evidence="7 8">UDP-N-acetylmuramoylalanine--D-glutamate ligase</fullName>
        <ecNumber evidence="7 8">6.3.2.9</ecNumber>
    </recommendedName>
    <alternativeName>
        <fullName evidence="7">D-glutamic acid-adding enzyme</fullName>
    </alternativeName>
    <alternativeName>
        <fullName evidence="7">UDP-N-acetylmuramoyl-L-alanyl-D-glutamate synthetase</fullName>
    </alternativeName>
</protein>
<dbReference type="GO" id="GO:0005737">
    <property type="term" value="C:cytoplasm"/>
    <property type="evidence" value="ECO:0007669"/>
    <property type="project" value="UniProtKB-SubCell"/>
</dbReference>
<organism evidence="11 12">
    <name type="scientific">Ichthyobacterium seriolicida</name>
    <dbReference type="NCBI Taxonomy" id="242600"/>
    <lineage>
        <taxon>Bacteria</taxon>
        <taxon>Pseudomonadati</taxon>
        <taxon>Bacteroidota</taxon>
        <taxon>Flavobacteriia</taxon>
        <taxon>Flavobacteriales</taxon>
        <taxon>Ichthyobacteriaceae</taxon>
        <taxon>Ichthyobacterium</taxon>
    </lineage>
</organism>
<dbReference type="InterPro" id="IPR004101">
    <property type="entry name" value="Mur_ligase_C"/>
</dbReference>
<comment type="pathway">
    <text evidence="2 7 8">Cell wall biogenesis; peptidoglycan biosynthesis.</text>
</comment>
<feature type="domain" description="Mur ligase C-terminal" evidence="9">
    <location>
        <begin position="309"/>
        <end position="422"/>
    </location>
</feature>
<evidence type="ECO:0000256" key="6">
    <source>
        <dbReference type="ARBA" id="ARBA00022840"/>
    </source>
</evidence>
<dbReference type="PANTHER" id="PTHR43692:SF1">
    <property type="entry name" value="UDP-N-ACETYLMURAMOYLALANINE--D-GLUTAMATE LIGASE"/>
    <property type="match status" value="1"/>
</dbReference>
<dbReference type="GO" id="GO:0051301">
    <property type="term" value="P:cell division"/>
    <property type="evidence" value="ECO:0007669"/>
    <property type="project" value="UniProtKB-KW"/>
</dbReference>
<sequence length="446" mass="50066">MKGLIVVLGGAESGVGAAVLAKSKGFEVFLSDCRVIKEKYKLILNRENISFEQLKHSEEIILSAAEIIKSPGIPDDIDILNKARNKGIKIISEIEFAYRYTNAQIIAVTGSNGKTTTTLLIYEILKSAGLNVCMAGNIGSSFALRVAEGDFDFYVLELSSFQLDGIVEFRPEIAVLLNIVPDHLDRYDYDIENYIKSKFRILKNQSEHDYFLYYKEDEIIKDYMRSIEIDAKTIPFSATDIVDGGIGISKGDMIFNYGELYFKMALNSMALKGIHNICNSMAASVCAKILNVQDRYIKHTLEHFSSVEHRFERVLEINGVEYINDSKATNVNSTFFALENISRPIIWIVGGQDKGNDYTELIPLVKKKVKAMICLGVDNSKIIDIFKNKTEYIFQTKSMTEAVGLANEIAVLGDTVILSPTCASFDLFENYEDRGNRFKEAVKNIQ</sequence>
<keyword evidence="12" id="KW-1185">Reference proteome</keyword>
<dbReference type="Gene3D" id="3.40.1190.10">
    <property type="entry name" value="Mur-like, catalytic domain"/>
    <property type="match status" value="1"/>
</dbReference>
<dbReference type="GO" id="GO:0008360">
    <property type="term" value="P:regulation of cell shape"/>
    <property type="evidence" value="ECO:0007669"/>
    <property type="project" value="UniProtKB-KW"/>
</dbReference>
<dbReference type="InterPro" id="IPR005762">
    <property type="entry name" value="MurD"/>
</dbReference>
<dbReference type="GO" id="GO:0009252">
    <property type="term" value="P:peptidoglycan biosynthetic process"/>
    <property type="evidence" value="ECO:0007669"/>
    <property type="project" value="UniProtKB-UniRule"/>
</dbReference>
<dbReference type="Proteomes" id="UP000243197">
    <property type="component" value="Chromosome"/>
</dbReference>
<evidence type="ECO:0000256" key="8">
    <source>
        <dbReference type="RuleBase" id="RU003664"/>
    </source>
</evidence>
<comment type="similarity">
    <text evidence="7">Belongs to the MurCDEF family.</text>
</comment>
<comment type="function">
    <text evidence="7 8">Cell wall formation. Catalyzes the addition of glutamate to the nucleotide precursor UDP-N-acetylmuramoyl-L-alanine (UMA).</text>
</comment>
<comment type="catalytic activity">
    <reaction evidence="7 8">
        <text>UDP-N-acetyl-alpha-D-muramoyl-L-alanine + D-glutamate + ATP = UDP-N-acetyl-alpha-D-muramoyl-L-alanyl-D-glutamate + ADP + phosphate + H(+)</text>
        <dbReference type="Rhea" id="RHEA:16429"/>
        <dbReference type="ChEBI" id="CHEBI:15378"/>
        <dbReference type="ChEBI" id="CHEBI:29986"/>
        <dbReference type="ChEBI" id="CHEBI:30616"/>
        <dbReference type="ChEBI" id="CHEBI:43474"/>
        <dbReference type="ChEBI" id="CHEBI:83898"/>
        <dbReference type="ChEBI" id="CHEBI:83900"/>
        <dbReference type="ChEBI" id="CHEBI:456216"/>
        <dbReference type="EC" id="6.3.2.9"/>
    </reaction>
</comment>
<reference evidence="11 12" key="1">
    <citation type="submission" date="2014-03" db="EMBL/GenBank/DDBJ databases">
        <title>complete genome sequence of Flavobacteriaceae bacterium JBKA-6.</title>
        <authorList>
            <person name="Takano T."/>
            <person name="Nakamura Y."/>
            <person name="Takuma S."/>
            <person name="Yasuike M."/>
            <person name="Matsuyama T."/>
            <person name="Sakai T."/>
            <person name="Fujiwara A."/>
            <person name="Kimoto K."/>
            <person name="Fukuda Y."/>
            <person name="Kondo H."/>
            <person name="Hirono I."/>
            <person name="Nakayasu C."/>
        </authorList>
    </citation>
    <scope>NUCLEOTIDE SEQUENCE [LARGE SCALE GENOMIC DNA]</scope>
    <source>
        <strain evidence="11 12">JBKA-6</strain>
    </source>
</reference>
<dbReference type="InterPro" id="IPR013221">
    <property type="entry name" value="Mur_ligase_cen"/>
</dbReference>
<dbReference type="PANTHER" id="PTHR43692">
    <property type="entry name" value="UDP-N-ACETYLMURAMOYLALANINE--D-GLUTAMATE LIGASE"/>
    <property type="match status" value="1"/>
</dbReference>
<accession>A0A1J1DZA8</accession>
<dbReference type="Pfam" id="PF02875">
    <property type="entry name" value="Mur_ligase_C"/>
    <property type="match status" value="1"/>
</dbReference>
<dbReference type="InterPro" id="IPR036615">
    <property type="entry name" value="Mur_ligase_C_dom_sf"/>
</dbReference>
<keyword evidence="7 8" id="KW-0573">Peptidoglycan synthesis</keyword>
<dbReference type="AlphaFoldDB" id="A0A1J1DZA8"/>
<dbReference type="Gene3D" id="3.90.190.20">
    <property type="entry name" value="Mur ligase, C-terminal domain"/>
    <property type="match status" value="1"/>
</dbReference>
<dbReference type="SUPFAM" id="SSF53623">
    <property type="entry name" value="MurD-like peptide ligases, catalytic domain"/>
    <property type="match status" value="1"/>
</dbReference>
<proteinExistence type="inferred from homology"/>
<keyword evidence="7 8" id="KW-0131">Cell cycle</keyword>
<dbReference type="NCBIfam" id="TIGR01087">
    <property type="entry name" value="murD"/>
    <property type="match status" value="1"/>
</dbReference>
<evidence type="ECO:0000259" key="10">
    <source>
        <dbReference type="Pfam" id="PF08245"/>
    </source>
</evidence>
<evidence type="ECO:0000313" key="11">
    <source>
        <dbReference type="EMBL" id="BAV95255.1"/>
    </source>
</evidence>
<evidence type="ECO:0000313" key="12">
    <source>
        <dbReference type="Proteomes" id="UP000243197"/>
    </source>
</evidence>
<dbReference type="UniPathway" id="UPA00219"/>
<keyword evidence="7 8" id="KW-0132">Cell division</keyword>
<keyword evidence="5 7" id="KW-0547">Nucleotide-binding</keyword>
<dbReference type="GO" id="GO:0005524">
    <property type="term" value="F:ATP binding"/>
    <property type="evidence" value="ECO:0007669"/>
    <property type="project" value="UniProtKB-UniRule"/>
</dbReference>
<feature type="binding site" evidence="7">
    <location>
        <begin position="110"/>
        <end position="116"/>
    </location>
    <ligand>
        <name>ATP</name>
        <dbReference type="ChEBI" id="CHEBI:30616"/>
    </ligand>
</feature>
<dbReference type="InterPro" id="IPR036565">
    <property type="entry name" value="Mur-like_cat_sf"/>
</dbReference>
<dbReference type="SUPFAM" id="SSF51984">
    <property type="entry name" value="MurCD N-terminal domain"/>
    <property type="match status" value="1"/>
</dbReference>
<dbReference type="EC" id="6.3.2.9" evidence="7 8"/>
<dbReference type="SUPFAM" id="SSF53244">
    <property type="entry name" value="MurD-like peptide ligases, peptide-binding domain"/>
    <property type="match status" value="1"/>
</dbReference>
<dbReference type="RefSeq" id="WP_096686901.1">
    <property type="nucleotide sequence ID" value="NZ_AP014564.1"/>
</dbReference>
<dbReference type="KEGG" id="ise:JBKA6_1242"/>
<keyword evidence="7 8" id="KW-0961">Cell wall biogenesis/degradation</keyword>
<dbReference type="OrthoDB" id="9809796at2"/>
<dbReference type="GO" id="GO:0071555">
    <property type="term" value="P:cell wall organization"/>
    <property type="evidence" value="ECO:0007669"/>
    <property type="project" value="UniProtKB-KW"/>
</dbReference>
<dbReference type="EMBL" id="AP014564">
    <property type="protein sequence ID" value="BAV95255.1"/>
    <property type="molecule type" value="Genomic_DNA"/>
</dbReference>
<comment type="subcellular location">
    <subcellularLocation>
        <location evidence="1 7 8">Cytoplasm</location>
    </subcellularLocation>
</comment>
<evidence type="ECO:0000256" key="7">
    <source>
        <dbReference type="HAMAP-Rule" id="MF_00639"/>
    </source>
</evidence>
<evidence type="ECO:0000256" key="1">
    <source>
        <dbReference type="ARBA" id="ARBA00004496"/>
    </source>
</evidence>
<keyword evidence="7 8" id="KW-0133">Cell shape</keyword>
<gene>
    <name evidence="7" type="primary">murD</name>
    <name evidence="11" type="ORF">JBKA6_1242</name>
</gene>
<dbReference type="GO" id="GO:0008764">
    <property type="term" value="F:UDP-N-acetylmuramoylalanine-D-glutamate ligase activity"/>
    <property type="evidence" value="ECO:0007669"/>
    <property type="project" value="UniProtKB-UniRule"/>
</dbReference>
<feature type="domain" description="Mur ligase central" evidence="10">
    <location>
        <begin position="108"/>
        <end position="286"/>
    </location>
</feature>
<evidence type="ECO:0000259" key="9">
    <source>
        <dbReference type="Pfam" id="PF02875"/>
    </source>
</evidence>
<dbReference type="Gene3D" id="3.40.50.720">
    <property type="entry name" value="NAD(P)-binding Rossmann-like Domain"/>
    <property type="match status" value="1"/>
</dbReference>
<keyword evidence="3 7" id="KW-0963">Cytoplasm</keyword>
<evidence type="ECO:0000256" key="2">
    <source>
        <dbReference type="ARBA" id="ARBA00004752"/>
    </source>
</evidence>
<keyword evidence="6 7" id="KW-0067">ATP-binding</keyword>
<name>A0A1J1DZA8_9FLAO</name>